<dbReference type="PANTHER" id="PTHR48106">
    <property type="entry name" value="QUINONE OXIDOREDUCTASE PIG3-RELATED"/>
    <property type="match status" value="1"/>
</dbReference>
<dbReference type="Proteomes" id="UP000805614">
    <property type="component" value="Unassembled WGS sequence"/>
</dbReference>
<dbReference type="InterPro" id="IPR011032">
    <property type="entry name" value="GroES-like_sf"/>
</dbReference>
<dbReference type="EMBL" id="JABVEC010000001">
    <property type="protein sequence ID" value="MBC6464171.1"/>
    <property type="molecule type" value="Genomic_DNA"/>
</dbReference>
<sequence>MRQVLVNRFGGPEVLEVDKGPDPVAGPGQVVVGISVADIIFLDTLLRSGAGKDYFPLRPPYVPGHGGTGHVIAVGEGVDHDWTGRRVAVATSDGGYAEQIAVAVEELTPVPDGLGLQEAAALLHDGPTAVNITDVAGIKEGDWVLITAAAGGTGALVVQLARAAGARVVAAARGARKLELAREVGAEKAFDYTEAGWIDKVHAATGGNGANVVLDGAGGPLGTEAFEAVAHGGRFVSYGTSSGFAQVDPHTAEQRGVRATGLMDLNNSAPAEAKERVERALWLAAEGRIRPVIGQTFPLEQAADAHAAIAARSALGKTLLLV</sequence>
<protein>
    <submittedName>
        <fullName evidence="4">Zinc-binding dehydrogenase</fullName>
    </submittedName>
</protein>
<gene>
    <name evidence="4" type="ORF">HKK74_01450</name>
</gene>
<dbReference type="PROSITE" id="PS01162">
    <property type="entry name" value="QOR_ZETA_CRYSTAL"/>
    <property type="match status" value="1"/>
</dbReference>
<organism evidence="4 5">
    <name type="scientific">Actinomadura alba</name>
    <dbReference type="NCBI Taxonomy" id="406431"/>
    <lineage>
        <taxon>Bacteria</taxon>
        <taxon>Bacillati</taxon>
        <taxon>Actinomycetota</taxon>
        <taxon>Actinomycetes</taxon>
        <taxon>Streptosporangiales</taxon>
        <taxon>Thermomonosporaceae</taxon>
        <taxon>Actinomadura</taxon>
    </lineage>
</organism>
<dbReference type="InterPro" id="IPR013149">
    <property type="entry name" value="ADH-like_C"/>
</dbReference>
<dbReference type="Pfam" id="PF00107">
    <property type="entry name" value="ADH_zinc_N"/>
    <property type="match status" value="1"/>
</dbReference>
<evidence type="ECO:0000256" key="2">
    <source>
        <dbReference type="ARBA" id="ARBA00023002"/>
    </source>
</evidence>
<proteinExistence type="predicted"/>
<dbReference type="SUPFAM" id="SSF50129">
    <property type="entry name" value="GroES-like"/>
    <property type="match status" value="1"/>
</dbReference>
<keyword evidence="2" id="KW-0560">Oxidoreductase</keyword>
<dbReference type="InterPro" id="IPR036291">
    <property type="entry name" value="NAD(P)-bd_dom_sf"/>
</dbReference>
<comment type="caution">
    <text evidence="4">The sequence shown here is derived from an EMBL/GenBank/DDBJ whole genome shotgun (WGS) entry which is preliminary data.</text>
</comment>
<dbReference type="Pfam" id="PF08240">
    <property type="entry name" value="ADH_N"/>
    <property type="match status" value="1"/>
</dbReference>
<dbReference type="SMART" id="SM00829">
    <property type="entry name" value="PKS_ER"/>
    <property type="match status" value="1"/>
</dbReference>
<evidence type="ECO:0000313" key="4">
    <source>
        <dbReference type="EMBL" id="MBC6464171.1"/>
    </source>
</evidence>
<keyword evidence="1" id="KW-0521">NADP</keyword>
<dbReference type="Gene3D" id="3.90.180.10">
    <property type="entry name" value="Medium-chain alcohol dehydrogenases, catalytic domain"/>
    <property type="match status" value="1"/>
</dbReference>
<dbReference type="InterPro" id="IPR013154">
    <property type="entry name" value="ADH-like_N"/>
</dbReference>
<reference evidence="4 5" key="1">
    <citation type="submission" date="2020-06" db="EMBL/GenBank/DDBJ databases">
        <title>Actinomadura xiongansis sp. nov., isolated from soil of Baiyangdian.</title>
        <authorList>
            <person name="Zhang X."/>
        </authorList>
    </citation>
    <scope>NUCLEOTIDE SEQUENCE [LARGE SCALE GENOMIC DNA]</scope>
    <source>
        <strain evidence="4 5">HBUM206468</strain>
    </source>
</reference>
<evidence type="ECO:0000313" key="5">
    <source>
        <dbReference type="Proteomes" id="UP000805614"/>
    </source>
</evidence>
<feature type="domain" description="Enoyl reductase (ER)" evidence="3">
    <location>
        <begin position="10"/>
        <end position="320"/>
    </location>
</feature>
<dbReference type="Gene3D" id="3.40.50.720">
    <property type="entry name" value="NAD(P)-binding Rossmann-like Domain"/>
    <property type="match status" value="1"/>
</dbReference>
<keyword evidence="5" id="KW-1185">Reference proteome</keyword>
<evidence type="ECO:0000259" key="3">
    <source>
        <dbReference type="SMART" id="SM00829"/>
    </source>
</evidence>
<dbReference type="SUPFAM" id="SSF51735">
    <property type="entry name" value="NAD(P)-binding Rossmann-fold domains"/>
    <property type="match status" value="1"/>
</dbReference>
<evidence type="ECO:0000256" key="1">
    <source>
        <dbReference type="ARBA" id="ARBA00022857"/>
    </source>
</evidence>
<accession>A0ABR7LHC4</accession>
<dbReference type="InterPro" id="IPR020843">
    <property type="entry name" value="ER"/>
</dbReference>
<dbReference type="RefSeq" id="WP_187241079.1">
    <property type="nucleotide sequence ID" value="NZ_BAAAOK010000011.1"/>
</dbReference>
<name>A0ABR7LHC4_9ACTN</name>
<dbReference type="InterPro" id="IPR002364">
    <property type="entry name" value="Quin_OxRdtase/zeta-crystal_CS"/>
</dbReference>